<dbReference type="AlphaFoldDB" id="W4JVE5"/>
<proteinExistence type="predicted"/>
<organism evidence="1 2">
    <name type="scientific">Heterobasidion irregulare (strain TC 32-1)</name>
    <dbReference type="NCBI Taxonomy" id="747525"/>
    <lineage>
        <taxon>Eukaryota</taxon>
        <taxon>Fungi</taxon>
        <taxon>Dikarya</taxon>
        <taxon>Basidiomycota</taxon>
        <taxon>Agaricomycotina</taxon>
        <taxon>Agaricomycetes</taxon>
        <taxon>Russulales</taxon>
        <taxon>Bondarzewiaceae</taxon>
        <taxon>Heterobasidion</taxon>
        <taxon>Heterobasidion annosum species complex</taxon>
    </lineage>
</organism>
<dbReference type="Proteomes" id="UP000030671">
    <property type="component" value="Unassembled WGS sequence"/>
</dbReference>
<dbReference type="HOGENOM" id="CLU_106371_0_0_1"/>
<evidence type="ECO:0000313" key="2">
    <source>
        <dbReference type="Proteomes" id="UP000030671"/>
    </source>
</evidence>
<dbReference type="OrthoDB" id="3141838at2759"/>
<keyword evidence="2" id="KW-1185">Reference proteome</keyword>
<protein>
    <submittedName>
        <fullName evidence="1">Uncharacterized protein</fullName>
    </submittedName>
</protein>
<dbReference type="KEGG" id="hir:HETIRDRAFT_455269"/>
<name>W4JVE5_HETIT</name>
<accession>W4JVE5</accession>
<dbReference type="GeneID" id="20676604"/>
<dbReference type="InParanoid" id="W4JVE5"/>
<dbReference type="RefSeq" id="XP_009551694.1">
    <property type="nucleotide sequence ID" value="XM_009553399.1"/>
</dbReference>
<dbReference type="eggNOG" id="ENOG502SNM6">
    <property type="taxonomic scope" value="Eukaryota"/>
</dbReference>
<dbReference type="EMBL" id="KI925464">
    <property type="protein sequence ID" value="ETW76826.1"/>
    <property type="molecule type" value="Genomic_DNA"/>
</dbReference>
<reference evidence="1 2" key="1">
    <citation type="journal article" date="2012" name="New Phytol.">
        <title>Insight into trade-off between wood decay and parasitism from the genome of a fungal forest pathogen.</title>
        <authorList>
            <person name="Olson A."/>
            <person name="Aerts A."/>
            <person name="Asiegbu F."/>
            <person name="Belbahri L."/>
            <person name="Bouzid O."/>
            <person name="Broberg A."/>
            <person name="Canback B."/>
            <person name="Coutinho P.M."/>
            <person name="Cullen D."/>
            <person name="Dalman K."/>
            <person name="Deflorio G."/>
            <person name="van Diepen L.T."/>
            <person name="Dunand C."/>
            <person name="Duplessis S."/>
            <person name="Durling M."/>
            <person name="Gonthier P."/>
            <person name="Grimwood J."/>
            <person name="Fossdal C.G."/>
            <person name="Hansson D."/>
            <person name="Henrissat B."/>
            <person name="Hietala A."/>
            <person name="Himmelstrand K."/>
            <person name="Hoffmeister D."/>
            <person name="Hogberg N."/>
            <person name="James T.Y."/>
            <person name="Karlsson M."/>
            <person name="Kohler A."/>
            <person name="Kues U."/>
            <person name="Lee Y.H."/>
            <person name="Lin Y.C."/>
            <person name="Lind M."/>
            <person name="Lindquist E."/>
            <person name="Lombard V."/>
            <person name="Lucas S."/>
            <person name="Lunden K."/>
            <person name="Morin E."/>
            <person name="Murat C."/>
            <person name="Park J."/>
            <person name="Raffaello T."/>
            <person name="Rouze P."/>
            <person name="Salamov A."/>
            <person name="Schmutz J."/>
            <person name="Solheim H."/>
            <person name="Stahlberg J."/>
            <person name="Velez H."/>
            <person name="de Vries R.P."/>
            <person name="Wiebenga A."/>
            <person name="Woodward S."/>
            <person name="Yakovlev I."/>
            <person name="Garbelotto M."/>
            <person name="Martin F."/>
            <person name="Grigoriev I.V."/>
            <person name="Stenlid J."/>
        </authorList>
    </citation>
    <scope>NUCLEOTIDE SEQUENCE [LARGE SCALE GENOMIC DNA]</scope>
    <source>
        <strain evidence="1 2">TC 32-1</strain>
    </source>
</reference>
<evidence type="ECO:0000313" key="1">
    <source>
        <dbReference type="EMBL" id="ETW76826.1"/>
    </source>
</evidence>
<gene>
    <name evidence="1" type="ORF">HETIRDRAFT_455269</name>
</gene>
<sequence>MASLRPHNDVLMHKPALLAILHDLSARLFAAFAHQVRLVVHGGAVMVLHPFLHNRSATRDVDYLHRAFLAEYQRYGVRDAEARLASCIAATARAHNLGADWMNAHADVALPMARDGQGQPFDPIFHAATTPTNISHNTLFSAPGLLLLAVSWPWAIALKFVRYQKHDPADIAAMLRLGHKQARVRWSRQVLESWIMQWCWPMGYSQYPPPHLESLRERMRHAIDLAYGQTRP</sequence>